<keyword evidence="1" id="KW-1185">Reference proteome</keyword>
<dbReference type="AlphaFoldDB" id="A0A915IWR3"/>
<accession>A0A915IWR3</accession>
<sequence length="82" mass="9301">MIKIIKSANIIRRKAEIAGFPQRAQASKMTKKSLIRGLSEGLYCLCCALLGMYRRNTRGVDLFASTRLTDHNIRSHNLQITH</sequence>
<reference evidence="2" key="1">
    <citation type="submission" date="2022-11" db="UniProtKB">
        <authorList>
            <consortium name="WormBaseParasite"/>
        </authorList>
    </citation>
    <scope>IDENTIFICATION</scope>
</reference>
<dbReference type="Proteomes" id="UP000887565">
    <property type="component" value="Unplaced"/>
</dbReference>
<proteinExistence type="predicted"/>
<protein>
    <submittedName>
        <fullName evidence="2">Uncharacterized protein</fullName>
    </submittedName>
</protein>
<dbReference type="WBParaSite" id="nRc.2.0.1.t17850-RA">
    <property type="protein sequence ID" value="nRc.2.0.1.t17850-RA"/>
    <property type="gene ID" value="nRc.2.0.1.g17850"/>
</dbReference>
<evidence type="ECO:0000313" key="1">
    <source>
        <dbReference type="Proteomes" id="UP000887565"/>
    </source>
</evidence>
<organism evidence="1 2">
    <name type="scientific">Romanomermis culicivorax</name>
    <name type="common">Nematode worm</name>
    <dbReference type="NCBI Taxonomy" id="13658"/>
    <lineage>
        <taxon>Eukaryota</taxon>
        <taxon>Metazoa</taxon>
        <taxon>Ecdysozoa</taxon>
        <taxon>Nematoda</taxon>
        <taxon>Enoplea</taxon>
        <taxon>Dorylaimia</taxon>
        <taxon>Mermithida</taxon>
        <taxon>Mermithoidea</taxon>
        <taxon>Mermithidae</taxon>
        <taxon>Romanomermis</taxon>
    </lineage>
</organism>
<evidence type="ECO:0000313" key="2">
    <source>
        <dbReference type="WBParaSite" id="nRc.2.0.1.t17850-RA"/>
    </source>
</evidence>
<name>A0A915IWR3_ROMCU</name>